<organism evidence="2 3">
    <name type="scientific">Streptomyces axinellae</name>
    <dbReference type="NCBI Taxonomy" id="552788"/>
    <lineage>
        <taxon>Bacteria</taxon>
        <taxon>Bacillati</taxon>
        <taxon>Actinomycetota</taxon>
        <taxon>Actinomycetes</taxon>
        <taxon>Kitasatosporales</taxon>
        <taxon>Streptomycetaceae</taxon>
        <taxon>Streptomyces</taxon>
    </lineage>
</organism>
<proteinExistence type="predicted"/>
<feature type="region of interest" description="Disordered" evidence="1">
    <location>
        <begin position="62"/>
        <end position="91"/>
    </location>
</feature>
<evidence type="ECO:0000313" key="2">
    <source>
        <dbReference type="EMBL" id="GAA2621127.1"/>
    </source>
</evidence>
<evidence type="ECO:0000313" key="3">
    <source>
        <dbReference type="Proteomes" id="UP001501447"/>
    </source>
</evidence>
<protein>
    <submittedName>
        <fullName evidence="2">Uncharacterized protein</fullName>
    </submittedName>
</protein>
<gene>
    <name evidence="2" type="ORF">GCM10009863_38970</name>
</gene>
<reference evidence="2 3" key="1">
    <citation type="journal article" date="2019" name="Int. J. Syst. Evol. Microbiol.">
        <title>The Global Catalogue of Microorganisms (GCM) 10K type strain sequencing project: providing services to taxonomists for standard genome sequencing and annotation.</title>
        <authorList>
            <consortium name="The Broad Institute Genomics Platform"/>
            <consortium name="The Broad Institute Genome Sequencing Center for Infectious Disease"/>
            <person name="Wu L."/>
            <person name="Ma J."/>
        </authorList>
    </citation>
    <scope>NUCLEOTIDE SEQUENCE [LARGE SCALE GENOMIC DNA]</scope>
    <source>
        <strain evidence="2 3">JCM 16373</strain>
    </source>
</reference>
<sequence length="91" mass="9781">MTAEEARRERYAVALYRTLGFSAERHPWAGLSPARRDIWYQRAEAAMAVADEEIAEGLAAAAANAAADTDTDSTRRGNAARSAEGDPEGRA</sequence>
<keyword evidence="3" id="KW-1185">Reference proteome</keyword>
<comment type="caution">
    <text evidence="2">The sequence shown here is derived from an EMBL/GenBank/DDBJ whole genome shotgun (WGS) entry which is preliminary data.</text>
</comment>
<name>A0ABN3QAI5_9ACTN</name>
<dbReference type="RefSeq" id="WP_344567603.1">
    <property type="nucleotide sequence ID" value="NZ_BAAARJ010000012.1"/>
</dbReference>
<accession>A0ABN3QAI5</accession>
<evidence type="ECO:0000256" key="1">
    <source>
        <dbReference type="SAM" id="MobiDB-lite"/>
    </source>
</evidence>
<dbReference type="EMBL" id="BAAARJ010000012">
    <property type="protein sequence ID" value="GAA2621127.1"/>
    <property type="molecule type" value="Genomic_DNA"/>
</dbReference>
<dbReference type="Proteomes" id="UP001501447">
    <property type="component" value="Unassembled WGS sequence"/>
</dbReference>